<protein>
    <submittedName>
        <fullName evidence="2">Uncharacterized protein</fullName>
    </submittedName>
</protein>
<comment type="caution">
    <text evidence="2">The sequence shown here is derived from an EMBL/GenBank/DDBJ whole genome shotgun (WGS) entry which is preliminary data.</text>
</comment>
<evidence type="ECO:0000313" key="3">
    <source>
        <dbReference type="Proteomes" id="UP001153328"/>
    </source>
</evidence>
<reference evidence="2" key="1">
    <citation type="submission" date="2021-06" db="EMBL/GenBank/DDBJ databases">
        <authorList>
            <person name="Arsene-Ploetze F."/>
        </authorList>
    </citation>
    <scope>NUCLEOTIDE SEQUENCE</scope>
    <source>
        <strain evidence="2">SBRY1</strain>
    </source>
</reference>
<feature type="compositionally biased region" description="Basic and acidic residues" evidence="1">
    <location>
        <begin position="154"/>
        <end position="171"/>
    </location>
</feature>
<dbReference type="EMBL" id="CAJVAX010000017">
    <property type="protein sequence ID" value="CAG7643296.1"/>
    <property type="molecule type" value="Genomic_DNA"/>
</dbReference>
<dbReference type="Proteomes" id="UP001153328">
    <property type="component" value="Unassembled WGS sequence"/>
</dbReference>
<feature type="compositionally biased region" description="Basic residues" evidence="1">
    <location>
        <begin position="207"/>
        <end position="246"/>
    </location>
</feature>
<name>A0A9W4MA78_9ACTN</name>
<evidence type="ECO:0000256" key="1">
    <source>
        <dbReference type="SAM" id="MobiDB-lite"/>
    </source>
</evidence>
<evidence type="ECO:0000313" key="2">
    <source>
        <dbReference type="EMBL" id="CAG7643296.1"/>
    </source>
</evidence>
<dbReference type="AlphaFoldDB" id="A0A9W4MA78"/>
<organism evidence="2 3">
    <name type="scientific">Actinacidiphila bryophytorum</name>
    <dbReference type="NCBI Taxonomy" id="1436133"/>
    <lineage>
        <taxon>Bacteria</taxon>
        <taxon>Bacillati</taxon>
        <taxon>Actinomycetota</taxon>
        <taxon>Actinomycetes</taxon>
        <taxon>Kitasatosporales</taxon>
        <taxon>Streptomycetaceae</taxon>
        <taxon>Actinacidiphila</taxon>
    </lineage>
</organism>
<keyword evidence="3" id="KW-1185">Reference proteome</keyword>
<proteinExistence type="predicted"/>
<accession>A0A9W4MA78</accession>
<feature type="compositionally biased region" description="Basic residues" evidence="1">
    <location>
        <begin position="97"/>
        <end position="106"/>
    </location>
</feature>
<gene>
    <name evidence="2" type="ORF">SBRY_30781</name>
</gene>
<sequence length="282" mass="29465">MAAAAGHRPGGTRDRRRVRADREGCPVCGGALREDRLPGVRRGGRARARPPRPPPPGRPRRRPGTAAHGPFAAPRPHAARGAGVAGADRAALDAGPRPRRARRRAGRGPGGAGRRPARTGPAGRRERRHRARRAEHPLRQPRLAHRRALVDAGGEDRPLAGAHPDRADPCRRPPAAPAAAAGGGRRGAARRPRPAGAGDLGPPGPFRLRRGLRPAHRGRLARPHQGAHHHRLGPRLPLPRRFRGHRAGADQDLDGGAGGVAADGAAALSRTGAAGAPRGPDS</sequence>
<feature type="compositionally biased region" description="Low complexity" evidence="1">
    <location>
        <begin position="64"/>
        <end position="95"/>
    </location>
</feature>
<feature type="region of interest" description="Disordered" evidence="1">
    <location>
        <begin position="1"/>
        <end position="261"/>
    </location>
</feature>